<evidence type="ECO:0000256" key="1">
    <source>
        <dbReference type="ARBA" id="ARBA00004170"/>
    </source>
</evidence>
<dbReference type="EMBL" id="KY709209">
    <property type="protein sequence ID" value="ARO90747.1"/>
    <property type="molecule type" value="Genomic_DNA"/>
</dbReference>
<evidence type="ECO:0000313" key="14">
    <source>
        <dbReference type="EMBL" id="ARO90747.1"/>
    </source>
</evidence>
<dbReference type="SUPFAM" id="SSF52540">
    <property type="entry name" value="P-loop containing nucleoside triphosphate hydrolases"/>
    <property type="match status" value="2"/>
</dbReference>
<comment type="similarity">
    <text evidence="2 10 11">Belongs to the SecA family.</text>
</comment>
<dbReference type="InterPro" id="IPR036670">
    <property type="entry name" value="SecA_X-link_sf"/>
</dbReference>
<dbReference type="Gene3D" id="3.40.50.300">
    <property type="entry name" value="P-loop containing nucleotide triphosphate hydrolases"/>
    <property type="match status" value="2"/>
</dbReference>
<feature type="domain" description="SecA family profile" evidence="13">
    <location>
        <begin position="1"/>
        <end position="678"/>
    </location>
</feature>
<feature type="binding site" evidence="10">
    <location>
        <position position="491"/>
    </location>
    <ligand>
        <name>ATP</name>
        <dbReference type="ChEBI" id="CHEBI:30616"/>
    </ligand>
</feature>
<keyword evidence="4 10" id="KW-0547">Nucleotide-binding</keyword>
<accession>A0A1Y9TM58</accession>
<keyword evidence="10" id="KW-0793">Thylakoid</keyword>
<feature type="domain" description="Helicase ATP-binding" evidence="12">
    <location>
        <begin position="85"/>
        <end position="243"/>
    </location>
</feature>
<feature type="binding site" evidence="10">
    <location>
        <position position="83"/>
    </location>
    <ligand>
        <name>ATP</name>
        <dbReference type="ChEBI" id="CHEBI:30616"/>
    </ligand>
</feature>
<dbReference type="PANTHER" id="PTHR30612">
    <property type="entry name" value="SECA INNER MEMBRANE COMPONENT OF SEC PROTEIN SECRETION SYSTEM"/>
    <property type="match status" value="1"/>
</dbReference>
<dbReference type="FunFam" id="3.40.50.300:FF:000429">
    <property type="entry name" value="Preprotein translocase subunit SecA"/>
    <property type="match status" value="1"/>
</dbReference>
<dbReference type="Gene3D" id="3.90.1440.10">
    <property type="entry name" value="SecA, preprotein cross-linking domain"/>
    <property type="match status" value="1"/>
</dbReference>
<dbReference type="PROSITE" id="PS51192">
    <property type="entry name" value="HELICASE_ATP_BIND_1"/>
    <property type="match status" value="1"/>
</dbReference>
<gene>
    <name evidence="10 14" type="primary">secA</name>
</gene>
<protein>
    <recommendedName>
        <fullName evidence="10 11">Protein translocase subunit SecA</fullName>
        <ecNumber evidence="10">7.4.2.8</ecNumber>
    </recommendedName>
</protein>
<keyword evidence="3 10" id="KW-0813">Transport</keyword>
<dbReference type="Pfam" id="PF07516">
    <property type="entry name" value="SecA_SW"/>
    <property type="match status" value="1"/>
</dbReference>
<dbReference type="GO" id="GO:0009535">
    <property type="term" value="C:chloroplast thylakoid membrane"/>
    <property type="evidence" value="ECO:0007669"/>
    <property type="project" value="UniProtKB-SubCell"/>
</dbReference>
<keyword evidence="5 10" id="KW-0067">ATP-binding</keyword>
<dbReference type="Pfam" id="PF01043">
    <property type="entry name" value="SecA_PP_bind"/>
    <property type="match status" value="1"/>
</dbReference>
<dbReference type="GO" id="GO:0065002">
    <property type="term" value="P:intracellular protein transmembrane transport"/>
    <property type="evidence" value="ECO:0007669"/>
    <property type="project" value="UniProtKB-UniRule"/>
</dbReference>
<evidence type="ECO:0000256" key="10">
    <source>
        <dbReference type="HAMAP-Rule" id="MF_01382"/>
    </source>
</evidence>
<dbReference type="GO" id="GO:0009570">
    <property type="term" value="C:chloroplast stroma"/>
    <property type="evidence" value="ECO:0007669"/>
    <property type="project" value="UniProtKB-SubCell"/>
</dbReference>
<dbReference type="CDD" id="cd17928">
    <property type="entry name" value="DEXDc_SecA"/>
    <property type="match status" value="1"/>
</dbReference>
<sequence length="893" mass="103826">MLKFLLSNINERKLNKYYPLVSQINQLEEQISSLTRKEIEEYSIKLKDDLRTENNDLKYLPLAFALVREVCKRVLNIRLFDVQLLGGILLYNGKIAEMKTGEGKTLVAVLPAYLNALHSKGVHIVTVNDYLAKRDALLLAPVYDYLGLEVGLIQQGMNSEERRLNYNCDITYVTNSELGFDYLRDNMVMTKDDLVQRDFNFAIVDEIDSILIDEARTPLIISEQVNKSLDKYHNANILSQQLIKNIDYEVDKKKLSITLTDKGLKKCEIFLKISDLYDVNNPWAAYIYNALKAKELYQKNINYIVKEDKIVIVDEFTGRIMPDRQWGDGLHQAVEAKENVKISPESQALASITYQNFFLLYPKLSGMTGTAKTDSAEFEKIYNLEVLEVPTNKPLIRIDYPDIIYKTKNAKWKAIVNECLKMYKVGRPVLVGTPDVEKSEILSSLLQLQHIPHNVLNAKPENMLREVEIVAQAGRKYAITIATNMAGRGTDILLGGNVEYLSHSQSLYLIKYFFNKYHVLLDFHKKVQQEYSSTNLLNLEYLIVIALSQISHLIRLEKNFEAIDTQIFNDIISEKSSFSQIKNGIQDLNIAIKNLTKHYIEFEKQEVYDLGGLYIIGTERHESRRIDNQLRGRAGRQGDPGSSRFFLSLEDHLLQIFAQDKITKLTTFFKLDDDLAIESRFLSNTLDSAQQKVEVFNFDIRQRLFDYDETLNKQRKIIYKERRFLLNNDYLRDLVLTYAENTIEDILSNYTEVVDNRSSSNQYIINQIIELLGIVDIFQHNQWTLLNKENLLSFFHEQLYISYDLKEAYLENINAGLPRKIEKYYLLEQIDNLWKNHLKQMEILRESVGWRVYGQQDPILEYQNEALSILIKIHQRMQHAVIISFFRTNIVIT</sequence>
<proteinExistence type="inferred from homology"/>
<dbReference type="PRINTS" id="PR00906">
    <property type="entry name" value="SECA"/>
</dbReference>
<dbReference type="EC" id="7.4.2.8" evidence="10"/>
<evidence type="ECO:0000256" key="8">
    <source>
        <dbReference type="ARBA" id="ARBA00023010"/>
    </source>
</evidence>
<keyword evidence="7 10" id="KW-1278">Translocase</keyword>
<dbReference type="PROSITE" id="PS01312">
    <property type="entry name" value="SECA"/>
    <property type="match status" value="1"/>
</dbReference>
<dbReference type="InterPro" id="IPR020937">
    <property type="entry name" value="SecA_CS"/>
</dbReference>
<dbReference type="GeneID" id="32887446"/>
<geneLocation type="chloroplast" evidence="14"/>
<dbReference type="InterPro" id="IPR044722">
    <property type="entry name" value="SecA_SF2_C"/>
</dbReference>
<dbReference type="SMART" id="SM00957">
    <property type="entry name" value="SecA_DEAD"/>
    <property type="match status" value="1"/>
</dbReference>
<feature type="binding site" evidence="10">
    <location>
        <begin position="101"/>
        <end position="105"/>
    </location>
    <ligand>
        <name>ATP</name>
        <dbReference type="ChEBI" id="CHEBI:30616"/>
    </ligand>
</feature>
<keyword evidence="14" id="KW-0934">Plastid</keyword>
<evidence type="ECO:0000259" key="12">
    <source>
        <dbReference type="PROSITE" id="PS51192"/>
    </source>
</evidence>
<dbReference type="NCBIfam" id="NF009538">
    <property type="entry name" value="PRK12904.1"/>
    <property type="match status" value="1"/>
</dbReference>
<comment type="catalytic activity">
    <reaction evidence="10">
        <text>ATP + H2O + cellular proteinSide 1 = ADP + phosphate + cellular proteinSide 2.</text>
        <dbReference type="EC" id="7.4.2.8"/>
    </reaction>
</comment>
<dbReference type="InterPro" id="IPR011116">
    <property type="entry name" value="SecA_Wing/Scaffold"/>
</dbReference>
<evidence type="ECO:0000256" key="6">
    <source>
        <dbReference type="ARBA" id="ARBA00022927"/>
    </source>
</evidence>
<dbReference type="SUPFAM" id="SSF81886">
    <property type="entry name" value="Helical scaffold and wing domains of SecA"/>
    <property type="match status" value="1"/>
</dbReference>
<dbReference type="GO" id="GO:0005524">
    <property type="term" value="F:ATP binding"/>
    <property type="evidence" value="ECO:0007669"/>
    <property type="project" value="UniProtKB-UniRule"/>
</dbReference>
<dbReference type="InterPro" id="IPR036266">
    <property type="entry name" value="SecA_Wing/Scaffold_sf"/>
</dbReference>
<evidence type="ECO:0000256" key="7">
    <source>
        <dbReference type="ARBA" id="ARBA00022967"/>
    </source>
</evidence>
<dbReference type="Pfam" id="PF21090">
    <property type="entry name" value="P-loop_SecA"/>
    <property type="match status" value="1"/>
</dbReference>
<dbReference type="NCBIfam" id="TIGR00963">
    <property type="entry name" value="secA"/>
    <property type="match status" value="1"/>
</dbReference>
<keyword evidence="8 10" id="KW-0811">Translocation</keyword>
<dbReference type="RefSeq" id="YP_009370258.1">
    <property type="nucleotide sequence ID" value="NC_034787.1"/>
</dbReference>
<reference evidence="14" key="1">
    <citation type="submission" date="2017-03" db="EMBL/GenBank/DDBJ databases">
        <title>The new red algal subphylum Proteorhodophytina comprises the largest and most divergent plastid genomes known.</title>
        <authorList>
            <person name="Munoz-Gomez S.A."/>
            <person name="Mejia-Franco F.G."/>
            <person name="Durnin K."/>
            <person name="Morgan C."/>
            <person name="Grisdale C.J."/>
            <person name="Archibald J.M."/>
            <person name="Slamovits C.H."/>
        </authorList>
    </citation>
    <scope>NUCLEOTIDE SEQUENCE</scope>
    <source>
        <strain evidence="14">NIES-2742</strain>
    </source>
</reference>
<comment type="subcellular location">
    <subcellularLocation>
        <location evidence="1">Membrane</location>
        <topology evidence="1">Peripheral membrane protein</topology>
    </subcellularLocation>
    <subcellularLocation>
        <location evidence="10">Plastid</location>
        <location evidence="10">Chloroplast stroma</location>
    </subcellularLocation>
    <subcellularLocation>
        <location evidence="10">Plastid</location>
        <location evidence="10">Chloroplast thylakoid membrane</location>
        <topology evidence="10">Peripheral membrane protein</topology>
    </subcellularLocation>
    <text evidence="10">A minor fraction is associated with the chloroplast thylakoid membrane.</text>
</comment>
<dbReference type="SUPFAM" id="SSF81767">
    <property type="entry name" value="Pre-protein crosslinking domain of SecA"/>
    <property type="match status" value="1"/>
</dbReference>
<evidence type="ECO:0000256" key="4">
    <source>
        <dbReference type="ARBA" id="ARBA00022741"/>
    </source>
</evidence>
<dbReference type="InterPro" id="IPR014018">
    <property type="entry name" value="SecA_motor_DEAD"/>
</dbReference>
<dbReference type="FunFam" id="3.90.1440.10:FF:000003">
    <property type="entry name" value="Preprotein translocase SecA subunit"/>
    <property type="match status" value="1"/>
</dbReference>
<dbReference type="HAMAP" id="MF_01382">
    <property type="entry name" value="SecA"/>
    <property type="match status" value="1"/>
</dbReference>
<evidence type="ECO:0000256" key="5">
    <source>
        <dbReference type="ARBA" id="ARBA00022840"/>
    </source>
</evidence>
<dbReference type="InterPro" id="IPR011115">
    <property type="entry name" value="SecA_DEAD"/>
</dbReference>
<dbReference type="SMART" id="SM00958">
    <property type="entry name" value="SecA_PP_bind"/>
    <property type="match status" value="1"/>
</dbReference>
<organism evidence="14">
    <name type="scientific">Bulboplastis apyrenoidosa</name>
    <dbReference type="NCBI Taxonomy" id="1070855"/>
    <lineage>
        <taxon>Eukaryota</taxon>
        <taxon>Rhodophyta</taxon>
        <taxon>Rhodellophyceae</taxon>
        <taxon>Dixoniellales</taxon>
        <taxon>Dixoniellaceae</taxon>
        <taxon>Bulboplastis</taxon>
    </lineage>
</organism>
<dbReference type="GO" id="GO:0006605">
    <property type="term" value="P:protein targeting"/>
    <property type="evidence" value="ECO:0007669"/>
    <property type="project" value="UniProtKB-UniRule"/>
</dbReference>
<evidence type="ECO:0000256" key="3">
    <source>
        <dbReference type="ARBA" id="ARBA00022448"/>
    </source>
</evidence>
<dbReference type="Pfam" id="PF07517">
    <property type="entry name" value="SecA_DEAD"/>
    <property type="match status" value="1"/>
</dbReference>
<dbReference type="InterPro" id="IPR000185">
    <property type="entry name" value="SecA"/>
</dbReference>
<dbReference type="CDD" id="cd18803">
    <property type="entry name" value="SF2_C_secA"/>
    <property type="match status" value="1"/>
</dbReference>
<dbReference type="InterPro" id="IPR011130">
    <property type="entry name" value="SecA_preprotein_X-link_dom"/>
</dbReference>
<evidence type="ECO:0000256" key="9">
    <source>
        <dbReference type="ARBA" id="ARBA00023136"/>
    </source>
</evidence>
<name>A0A1Y9TM58_9RHOD</name>
<dbReference type="PROSITE" id="PS51196">
    <property type="entry name" value="SECA_MOTOR_DEAD"/>
    <property type="match status" value="1"/>
</dbReference>
<keyword evidence="14" id="KW-0150">Chloroplast</keyword>
<dbReference type="Gene3D" id="1.10.3060.10">
    <property type="entry name" value="Helical scaffold and wing domains of SecA"/>
    <property type="match status" value="1"/>
</dbReference>
<dbReference type="GO" id="GO:0008564">
    <property type="term" value="F:protein-exporting ATPase activity"/>
    <property type="evidence" value="ECO:0007669"/>
    <property type="project" value="UniProtKB-EC"/>
</dbReference>
<evidence type="ECO:0000256" key="2">
    <source>
        <dbReference type="ARBA" id="ARBA00007650"/>
    </source>
</evidence>
<comment type="function">
    <text evidence="10">Has a central role in coupling the hydrolysis of ATP to the transfer of proteins across the thylakoid membrane.</text>
</comment>
<evidence type="ECO:0000256" key="11">
    <source>
        <dbReference type="RuleBase" id="RU003874"/>
    </source>
</evidence>
<dbReference type="AlphaFoldDB" id="A0A1Y9TM58"/>
<evidence type="ECO:0000259" key="13">
    <source>
        <dbReference type="PROSITE" id="PS51196"/>
    </source>
</evidence>
<dbReference type="PANTHER" id="PTHR30612:SF0">
    <property type="entry name" value="CHLOROPLAST PROTEIN-TRANSPORTING ATPASE"/>
    <property type="match status" value="1"/>
</dbReference>
<dbReference type="InterPro" id="IPR014001">
    <property type="entry name" value="Helicase_ATP-bd"/>
</dbReference>
<keyword evidence="9 10" id="KW-0472">Membrane</keyword>
<dbReference type="InterPro" id="IPR027417">
    <property type="entry name" value="P-loop_NTPase"/>
</dbReference>
<keyword evidence="6 10" id="KW-0653">Protein transport</keyword>
<dbReference type="GO" id="GO:0017038">
    <property type="term" value="P:protein import"/>
    <property type="evidence" value="ECO:0007669"/>
    <property type="project" value="InterPro"/>
</dbReference>